<sequence>MVTPPANVHSYSVLDSNKLDSPSIGFQLVGRCEYDVRVGRIRDGSHYLWFSPDKEQIMQTWLLVLPTANVPALLRLITWCSGPCVCFGSSRQPAAAEFGANVS</sequence>
<gene>
    <name evidence="1" type="ORF">V6N11_054681</name>
</gene>
<proteinExistence type="predicted"/>
<dbReference type="EMBL" id="JBBPBN010000017">
    <property type="protein sequence ID" value="KAK9020191.1"/>
    <property type="molecule type" value="Genomic_DNA"/>
</dbReference>
<keyword evidence="2" id="KW-1185">Reference proteome</keyword>
<reference evidence="1 2" key="1">
    <citation type="journal article" date="2024" name="G3 (Bethesda)">
        <title>Genome assembly of Hibiscus sabdariffa L. provides insights into metabolisms of medicinal natural products.</title>
        <authorList>
            <person name="Kim T."/>
        </authorList>
    </citation>
    <scope>NUCLEOTIDE SEQUENCE [LARGE SCALE GENOMIC DNA]</scope>
    <source>
        <strain evidence="1">TK-2024</strain>
        <tissue evidence="1">Old leaves</tissue>
    </source>
</reference>
<comment type="caution">
    <text evidence="1">The sequence shown here is derived from an EMBL/GenBank/DDBJ whole genome shotgun (WGS) entry which is preliminary data.</text>
</comment>
<accession>A0ABR2S4N3</accession>
<evidence type="ECO:0000313" key="1">
    <source>
        <dbReference type="EMBL" id="KAK9020191.1"/>
    </source>
</evidence>
<organism evidence="1 2">
    <name type="scientific">Hibiscus sabdariffa</name>
    <name type="common">roselle</name>
    <dbReference type="NCBI Taxonomy" id="183260"/>
    <lineage>
        <taxon>Eukaryota</taxon>
        <taxon>Viridiplantae</taxon>
        <taxon>Streptophyta</taxon>
        <taxon>Embryophyta</taxon>
        <taxon>Tracheophyta</taxon>
        <taxon>Spermatophyta</taxon>
        <taxon>Magnoliopsida</taxon>
        <taxon>eudicotyledons</taxon>
        <taxon>Gunneridae</taxon>
        <taxon>Pentapetalae</taxon>
        <taxon>rosids</taxon>
        <taxon>malvids</taxon>
        <taxon>Malvales</taxon>
        <taxon>Malvaceae</taxon>
        <taxon>Malvoideae</taxon>
        <taxon>Hibiscus</taxon>
    </lineage>
</organism>
<name>A0ABR2S4N3_9ROSI</name>
<protein>
    <submittedName>
        <fullName evidence="1">Uncharacterized protein</fullName>
    </submittedName>
</protein>
<evidence type="ECO:0000313" key="2">
    <source>
        <dbReference type="Proteomes" id="UP001396334"/>
    </source>
</evidence>
<dbReference type="Proteomes" id="UP001396334">
    <property type="component" value="Unassembled WGS sequence"/>
</dbReference>